<dbReference type="AlphaFoldDB" id="A0A6A6QQ06"/>
<reference evidence="1" key="1">
    <citation type="journal article" date="2020" name="Stud. Mycol.">
        <title>101 Dothideomycetes genomes: a test case for predicting lifestyles and emergence of pathogens.</title>
        <authorList>
            <person name="Haridas S."/>
            <person name="Albert R."/>
            <person name="Binder M."/>
            <person name="Bloem J."/>
            <person name="Labutti K."/>
            <person name="Salamov A."/>
            <person name="Andreopoulos B."/>
            <person name="Baker S."/>
            <person name="Barry K."/>
            <person name="Bills G."/>
            <person name="Bluhm B."/>
            <person name="Cannon C."/>
            <person name="Castanera R."/>
            <person name="Culley D."/>
            <person name="Daum C."/>
            <person name="Ezra D."/>
            <person name="Gonzalez J."/>
            <person name="Henrissat B."/>
            <person name="Kuo A."/>
            <person name="Liang C."/>
            <person name="Lipzen A."/>
            <person name="Lutzoni F."/>
            <person name="Magnuson J."/>
            <person name="Mondo S."/>
            <person name="Nolan M."/>
            <person name="Ohm R."/>
            <person name="Pangilinan J."/>
            <person name="Park H.-J."/>
            <person name="Ramirez L."/>
            <person name="Alfaro M."/>
            <person name="Sun H."/>
            <person name="Tritt A."/>
            <person name="Yoshinaga Y."/>
            <person name="Zwiers L.-H."/>
            <person name="Turgeon B."/>
            <person name="Goodwin S."/>
            <person name="Spatafora J."/>
            <person name="Crous P."/>
            <person name="Grigoriev I."/>
        </authorList>
    </citation>
    <scope>NUCLEOTIDE SEQUENCE</scope>
    <source>
        <strain evidence="1">CBS 269.34</strain>
    </source>
</reference>
<evidence type="ECO:0000313" key="1">
    <source>
        <dbReference type="EMBL" id="KAF2494244.1"/>
    </source>
</evidence>
<organism evidence="1 2">
    <name type="scientific">Lophium mytilinum</name>
    <dbReference type="NCBI Taxonomy" id="390894"/>
    <lineage>
        <taxon>Eukaryota</taxon>
        <taxon>Fungi</taxon>
        <taxon>Dikarya</taxon>
        <taxon>Ascomycota</taxon>
        <taxon>Pezizomycotina</taxon>
        <taxon>Dothideomycetes</taxon>
        <taxon>Pleosporomycetidae</taxon>
        <taxon>Mytilinidiales</taxon>
        <taxon>Mytilinidiaceae</taxon>
        <taxon>Lophium</taxon>
    </lineage>
</organism>
<keyword evidence="2" id="KW-1185">Reference proteome</keyword>
<protein>
    <submittedName>
        <fullName evidence="1">Uncharacterized protein</fullName>
    </submittedName>
</protein>
<evidence type="ECO:0000313" key="2">
    <source>
        <dbReference type="Proteomes" id="UP000799750"/>
    </source>
</evidence>
<name>A0A6A6QQ06_9PEZI</name>
<proteinExistence type="predicted"/>
<dbReference type="EMBL" id="MU004191">
    <property type="protein sequence ID" value="KAF2494244.1"/>
    <property type="molecule type" value="Genomic_DNA"/>
</dbReference>
<accession>A0A6A6QQ06</accession>
<gene>
    <name evidence="1" type="ORF">BU16DRAFT_68466</name>
</gene>
<dbReference type="Proteomes" id="UP000799750">
    <property type="component" value="Unassembled WGS sequence"/>
</dbReference>
<sequence length="80" mass="8460">MRVRAIWRRLVSIWARGACKAVPAFGVLLYVVKSERSQAIQGNWRSRVTAKGQAAATAALCPFVTAGTGNPGGYSQGGPL</sequence>